<comment type="subcellular location">
    <subcellularLocation>
        <location evidence="4">Nucleus</location>
    </subcellularLocation>
</comment>
<evidence type="ECO:0000256" key="9">
    <source>
        <dbReference type="ARBA" id="ARBA00022833"/>
    </source>
</evidence>
<dbReference type="PANTHER" id="PTHR12849:SF0">
    <property type="entry name" value="LARIAT DEBRANCHING ENZYME"/>
    <property type="match status" value="1"/>
</dbReference>
<sequence length="584" mass="62965">MASLTHRIFASLKAGGSPTPMVSETHNAGAGVSATPSASSASPTTAWNERFYHVAVQGCCHGELDRIYDACTVHERQSGKRIDVLICCGDFQAVRTAGDMDSMAVPDKFKVMGDFHKYWSAVTAPYLTIFVGGNHENSDLLAQESYGGFVAPNIYYLGHSGLVTVDNCLRVAGLSGIFKEQDYDLPYPPRPYAANYGWKKGAYHVRRIEVAKLHTYLRAAQILRQSKKESSESSDLPLVDIFVSHDWPVGITAYGDEAQLLRFKPYFRDDIRRHALGNPHTMNLLREAKPVYWVAAHLHCFFEATVSHTFARSSDDAKGGAEASPAPTRFVALDKCAKGSGFLTFLDLPRRPRCSTATSSAAVAGTATKSDLHDVDGAARIQRDPLWVEVLLASHPYVAANQTTKTSSSTQGASSLPAVRQRCFDVNDTVREIVARHSSGSPANEPLPAAALASSSTAALLKELELSPTLPLQQQDVALSSSSATASMRYGQGRQSAAQWAVSRADDISSRDLHRHHPRQRTEVSTAPPVVEAAPATAAAPLSFFEDVGTATPFLTAPAPTSSSTASDVKPAPAPLGWYEDTTM</sequence>
<evidence type="ECO:0000259" key="15">
    <source>
        <dbReference type="Pfam" id="PF05011"/>
    </source>
</evidence>
<dbReference type="GeneID" id="26908240"/>
<evidence type="ECO:0000256" key="5">
    <source>
        <dbReference type="ARBA" id="ARBA00006045"/>
    </source>
</evidence>
<dbReference type="AlphaFoldDB" id="A0A0N1J4F6"/>
<dbReference type="OrthoDB" id="407609at2759"/>
<feature type="domain" description="Lariat debranching enzyme C-terminal" evidence="15">
    <location>
        <begin position="327"/>
        <end position="421"/>
    </location>
</feature>
<keyword evidence="8" id="KW-0378">Hydrolase</keyword>
<evidence type="ECO:0000256" key="12">
    <source>
        <dbReference type="ARBA" id="ARBA00023242"/>
    </source>
</evidence>
<evidence type="ECO:0000256" key="2">
    <source>
        <dbReference type="ARBA" id="ARBA00001947"/>
    </source>
</evidence>
<feature type="region of interest" description="Disordered" evidence="13">
    <location>
        <begin position="556"/>
        <end position="584"/>
    </location>
</feature>
<feature type="region of interest" description="Disordered" evidence="13">
    <location>
        <begin position="508"/>
        <end position="530"/>
    </location>
</feature>
<evidence type="ECO:0000256" key="7">
    <source>
        <dbReference type="ARBA" id="ARBA00022723"/>
    </source>
</evidence>
<comment type="caution">
    <text evidence="16">The sequence shown here is derived from an EMBL/GenBank/DDBJ whole genome shotgun (WGS) entry which is preliminary data.</text>
</comment>
<evidence type="ECO:0000256" key="4">
    <source>
        <dbReference type="ARBA" id="ARBA00004123"/>
    </source>
</evidence>
<organism evidence="16 17">
    <name type="scientific">Leptomonas pyrrhocoris</name>
    <name type="common">Firebug parasite</name>
    <dbReference type="NCBI Taxonomy" id="157538"/>
    <lineage>
        <taxon>Eukaryota</taxon>
        <taxon>Discoba</taxon>
        <taxon>Euglenozoa</taxon>
        <taxon>Kinetoplastea</taxon>
        <taxon>Metakinetoplastina</taxon>
        <taxon>Trypanosomatida</taxon>
        <taxon>Trypanosomatidae</taxon>
        <taxon>Leishmaniinae</taxon>
        <taxon>Leptomonas</taxon>
    </lineage>
</organism>
<dbReference type="GO" id="GO:0000398">
    <property type="term" value="P:mRNA splicing, via spliceosome"/>
    <property type="evidence" value="ECO:0007669"/>
    <property type="project" value="TreeGrafter"/>
</dbReference>
<evidence type="ECO:0000313" key="17">
    <source>
        <dbReference type="Proteomes" id="UP000037923"/>
    </source>
</evidence>
<keyword evidence="10" id="KW-0408">Iron</keyword>
<dbReference type="GO" id="GO:0008419">
    <property type="term" value="F:RNA lariat debranching enzyme activity"/>
    <property type="evidence" value="ECO:0007669"/>
    <property type="project" value="TreeGrafter"/>
</dbReference>
<dbReference type="InterPro" id="IPR041816">
    <property type="entry name" value="Dbr1_N"/>
</dbReference>
<dbReference type="OMA" id="YHIAVQG"/>
<dbReference type="InterPro" id="IPR007708">
    <property type="entry name" value="DBR1_C"/>
</dbReference>
<evidence type="ECO:0000259" key="14">
    <source>
        <dbReference type="Pfam" id="PF00149"/>
    </source>
</evidence>
<dbReference type="RefSeq" id="XP_015654640.1">
    <property type="nucleotide sequence ID" value="XM_015806769.1"/>
</dbReference>
<keyword evidence="6" id="KW-0507">mRNA processing</keyword>
<comment type="similarity">
    <text evidence="5">Belongs to the lariat debranching enzyme family.</text>
</comment>
<comment type="cofactor">
    <cofactor evidence="1">
        <name>Mn(2+)</name>
        <dbReference type="ChEBI" id="CHEBI:29035"/>
    </cofactor>
</comment>
<evidence type="ECO:0008006" key="18">
    <source>
        <dbReference type="Google" id="ProtNLM"/>
    </source>
</evidence>
<comment type="cofactor">
    <cofactor evidence="3">
        <name>Fe(2+)</name>
        <dbReference type="ChEBI" id="CHEBI:29033"/>
    </cofactor>
</comment>
<evidence type="ECO:0000256" key="3">
    <source>
        <dbReference type="ARBA" id="ARBA00001954"/>
    </source>
</evidence>
<feature type="compositionally biased region" description="Low complexity" evidence="13">
    <location>
        <begin position="28"/>
        <end position="41"/>
    </location>
</feature>
<reference evidence="16 17" key="1">
    <citation type="submission" date="2015-07" db="EMBL/GenBank/DDBJ databases">
        <title>High-quality genome of monoxenous trypanosomatid Leptomonas pyrrhocoris.</title>
        <authorList>
            <person name="Flegontov P."/>
            <person name="Butenko A."/>
            <person name="Firsov S."/>
            <person name="Vlcek C."/>
            <person name="Logacheva M.D."/>
            <person name="Field M."/>
            <person name="Filatov D."/>
            <person name="Flegontova O."/>
            <person name="Gerasimov E."/>
            <person name="Jackson A.P."/>
            <person name="Kelly S."/>
            <person name="Opperdoes F."/>
            <person name="O'Reilly A."/>
            <person name="Votypka J."/>
            <person name="Yurchenko V."/>
            <person name="Lukes J."/>
        </authorList>
    </citation>
    <scope>NUCLEOTIDE SEQUENCE [LARGE SCALE GENOMIC DNA]</scope>
    <source>
        <strain evidence="16">H10</strain>
    </source>
</reference>
<dbReference type="Proteomes" id="UP000037923">
    <property type="component" value="Unassembled WGS sequence"/>
</dbReference>
<keyword evidence="17" id="KW-1185">Reference proteome</keyword>
<comment type="cofactor">
    <cofactor evidence="2">
        <name>Zn(2+)</name>
        <dbReference type="ChEBI" id="CHEBI:29105"/>
    </cofactor>
</comment>
<evidence type="ECO:0000256" key="1">
    <source>
        <dbReference type="ARBA" id="ARBA00001936"/>
    </source>
</evidence>
<evidence type="ECO:0000256" key="13">
    <source>
        <dbReference type="SAM" id="MobiDB-lite"/>
    </source>
</evidence>
<gene>
    <name evidence="16" type="ORF">ABB37_07955</name>
</gene>
<dbReference type="Pfam" id="PF00149">
    <property type="entry name" value="Metallophos"/>
    <property type="match status" value="1"/>
</dbReference>
<dbReference type="SUPFAM" id="SSF56300">
    <property type="entry name" value="Metallo-dependent phosphatases"/>
    <property type="match status" value="1"/>
</dbReference>
<evidence type="ECO:0000256" key="8">
    <source>
        <dbReference type="ARBA" id="ARBA00022801"/>
    </source>
</evidence>
<evidence type="ECO:0000256" key="6">
    <source>
        <dbReference type="ARBA" id="ARBA00022664"/>
    </source>
</evidence>
<dbReference type="Pfam" id="PF05011">
    <property type="entry name" value="DBR1"/>
    <property type="match status" value="1"/>
</dbReference>
<dbReference type="GO" id="GO:0005634">
    <property type="term" value="C:nucleus"/>
    <property type="evidence" value="ECO:0007669"/>
    <property type="project" value="UniProtKB-SubCell"/>
</dbReference>
<dbReference type="InterPro" id="IPR029052">
    <property type="entry name" value="Metallo-depent_PP-like"/>
</dbReference>
<feature type="region of interest" description="Disordered" evidence="13">
    <location>
        <begin position="16"/>
        <end position="41"/>
    </location>
</feature>
<accession>A0A0N1J4F6</accession>
<evidence type="ECO:0000256" key="10">
    <source>
        <dbReference type="ARBA" id="ARBA00023004"/>
    </source>
</evidence>
<dbReference type="EMBL" id="LGTL01000021">
    <property type="protein sequence ID" value="KPA76201.1"/>
    <property type="molecule type" value="Genomic_DNA"/>
</dbReference>
<feature type="domain" description="Calcineurin-like phosphoesterase" evidence="14">
    <location>
        <begin position="53"/>
        <end position="300"/>
    </location>
</feature>
<dbReference type="CDD" id="cd00844">
    <property type="entry name" value="MPP_Dbr1_N"/>
    <property type="match status" value="1"/>
</dbReference>
<dbReference type="PANTHER" id="PTHR12849">
    <property type="entry name" value="RNA LARIAT DEBRANCHING ENZYME"/>
    <property type="match status" value="1"/>
</dbReference>
<proteinExistence type="inferred from homology"/>
<name>A0A0N1J4F6_LEPPY</name>
<protein>
    <recommendedName>
        <fullName evidence="18">Lariat debranching enzyme C-terminal domain-containing protein</fullName>
    </recommendedName>
</protein>
<feature type="compositionally biased region" description="Low complexity" evidence="13">
    <location>
        <begin position="556"/>
        <end position="567"/>
    </location>
</feature>
<keyword evidence="12" id="KW-0539">Nucleus</keyword>
<dbReference type="VEuPathDB" id="TriTrypDB:LpyrH10_21_0910"/>
<evidence type="ECO:0000256" key="11">
    <source>
        <dbReference type="ARBA" id="ARBA00023211"/>
    </source>
</evidence>
<dbReference type="GO" id="GO:0046872">
    <property type="term" value="F:metal ion binding"/>
    <property type="evidence" value="ECO:0007669"/>
    <property type="project" value="UniProtKB-KW"/>
</dbReference>
<dbReference type="InterPro" id="IPR004843">
    <property type="entry name" value="Calcineurin-like_PHP"/>
</dbReference>
<keyword evidence="9" id="KW-0862">Zinc</keyword>
<evidence type="ECO:0000313" key="16">
    <source>
        <dbReference type="EMBL" id="KPA76201.1"/>
    </source>
</evidence>
<keyword evidence="7" id="KW-0479">Metal-binding</keyword>
<keyword evidence="11" id="KW-0464">Manganese</keyword>